<dbReference type="PROSITE" id="PS50137">
    <property type="entry name" value="DS_RBD"/>
    <property type="match status" value="2"/>
</dbReference>
<dbReference type="Gene3D" id="3.30.160.20">
    <property type="match status" value="2"/>
</dbReference>
<dbReference type="PANTHER" id="PTHR46031:SF38">
    <property type="entry name" value="DRBM DOMAIN-CONTAINING PROTEIN"/>
    <property type="match status" value="1"/>
</dbReference>
<dbReference type="RefSeq" id="XP_011004447.1">
    <property type="nucleotide sequence ID" value="XM_011006145.1"/>
</dbReference>
<dbReference type="KEGG" id="peu:105110931"/>
<evidence type="ECO:0000313" key="7">
    <source>
        <dbReference type="RefSeq" id="XP_011004447.1"/>
    </source>
</evidence>
<feature type="region of interest" description="Disordered" evidence="4">
    <location>
        <begin position="235"/>
        <end position="254"/>
    </location>
</feature>
<keyword evidence="6" id="KW-1185">Reference proteome</keyword>
<evidence type="ECO:0000256" key="4">
    <source>
        <dbReference type="SAM" id="MobiDB-lite"/>
    </source>
</evidence>
<sequence>MYKTKLQEVCHKRQWGLPKYSAMKDGPDHTPCFKASVYVNGISFHSSASCKSSKDAHNDAAKMAFLHFTSPPPPSNELNTHSLSHIDDSGFYKNALQELAQREDLSMPVYKIIKSGALHMPTFFSFVEIEGEKFYGKAGKSKKEAELKSARAAYTVLKERALNRNAESDPPNFSPDETLNSTPGLDMTTAENLQQHLKQNGQLSSPVIVDEEHSAETKDIISLKYDAVQEVNFADPKSGNAKAGPEDSILSPSPEKPAIVEVIGNQESSSCSEYVPTSSPEGSSSFTWTHNSSSAPTISDSNVRKATRPRSYLLCNRVRVYPCYPDIALPNGITVMPISDNQWVAVSLEFPMEQGY</sequence>
<dbReference type="Pfam" id="PF00035">
    <property type="entry name" value="dsrm"/>
    <property type="match status" value="2"/>
</dbReference>
<feature type="domain" description="DRBM" evidence="5">
    <location>
        <begin position="1"/>
        <end position="70"/>
    </location>
</feature>
<dbReference type="Proteomes" id="UP000694918">
    <property type="component" value="Unplaced"/>
</dbReference>
<feature type="domain" description="DRBM" evidence="5">
    <location>
        <begin position="91"/>
        <end position="159"/>
    </location>
</feature>
<feature type="compositionally biased region" description="Polar residues" evidence="4">
    <location>
        <begin position="175"/>
        <end position="185"/>
    </location>
</feature>
<protein>
    <submittedName>
        <fullName evidence="7">Double-stranded RNA-binding protein 1-like</fullName>
    </submittedName>
</protein>
<proteinExistence type="predicted"/>
<evidence type="ECO:0000259" key="5">
    <source>
        <dbReference type="PROSITE" id="PS50137"/>
    </source>
</evidence>
<dbReference type="SMART" id="SM00358">
    <property type="entry name" value="DSRM"/>
    <property type="match status" value="2"/>
</dbReference>
<feature type="compositionally biased region" description="Polar residues" evidence="4">
    <location>
        <begin position="270"/>
        <end position="282"/>
    </location>
</feature>
<feature type="region of interest" description="Disordered" evidence="4">
    <location>
        <begin position="270"/>
        <end position="302"/>
    </location>
</feature>
<organism evidence="6 7">
    <name type="scientific">Populus euphratica</name>
    <name type="common">Euphrates poplar</name>
    <dbReference type="NCBI Taxonomy" id="75702"/>
    <lineage>
        <taxon>Eukaryota</taxon>
        <taxon>Viridiplantae</taxon>
        <taxon>Streptophyta</taxon>
        <taxon>Embryophyta</taxon>
        <taxon>Tracheophyta</taxon>
        <taxon>Spermatophyta</taxon>
        <taxon>Magnoliopsida</taxon>
        <taxon>eudicotyledons</taxon>
        <taxon>Gunneridae</taxon>
        <taxon>Pentapetalae</taxon>
        <taxon>rosids</taxon>
        <taxon>fabids</taxon>
        <taxon>Malpighiales</taxon>
        <taxon>Salicaceae</taxon>
        <taxon>Saliceae</taxon>
        <taxon>Populus</taxon>
    </lineage>
</organism>
<dbReference type="GO" id="GO:0003723">
    <property type="term" value="F:RNA binding"/>
    <property type="evidence" value="ECO:0007669"/>
    <property type="project" value="UniProtKB-UniRule"/>
</dbReference>
<accession>A0AAJ6T570</accession>
<dbReference type="SUPFAM" id="SSF54768">
    <property type="entry name" value="dsRNA-binding domain-like"/>
    <property type="match status" value="2"/>
</dbReference>
<evidence type="ECO:0000256" key="2">
    <source>
        <dbReference type="ARBA" id="ARBA00022884"/>
    </source>
</evidence>
<keyword evidence="2 3" id="KW-0694">RNA-binding</keyword>
<feature type="region of interest" description="Disordered" evidence="4">
    <location>
        <begin position="163"/>
        <end position="185"/>
    </location>
</feature>
<keyword evidence="1" id="KW-0677">Repeat</keyword>
<evidence type="ECO:0000256" key="3">
    <source>
        <dbReference type="PROSITE-ProRule" id="PRU00266"/>
    </source>
</evidence>
<evidence type="ECO:0000313" key="6">
    <source>
        <dbReference type="Proteomes" id="UP000694918"/>
    </source>
</evidence>
<evidence type="ECO:0000256" key="1">
    <source>
        <dbReference type="ARBA" id="ARBA00022737"/>
    </source>
</evidence>
<gene>
    <name evidence="7" type="primary">LOC105110931</name>
</gene>
<dbReference type="GeneID" id="105110931"/>
<dbReference type="PANTHER" id="PTHR46031">
    <property type="match status" value="1"/>
</dbReference>
<dbReference type="AlphaFoldDB" id="A0AAJ6T570"/>
<reference evidence="7" key="1">
    <citation type="submission" date="2025-08" db="UniProtKB">
        <authorList>
            <consortium name="RefSeq"/>
        </authorList>
    </citation>
    <scope>IDENTIFICATION</scope>
</reference>
<feature type="compositionally biased region" description="Low complexity" evidence="4">
    <location>
        <begin position="283"/>
        <end position="294"/>
    </location>
</feature>
<name>A0AAJ6T570_POPEU</name>
<dbReference type="InterPro" id="IPR014720">
    <property type="entry name" value="dsRBD_dom"/>
</dbReference>